<name>A0A6I3L6P1_9NOCA</name>
<reference evidence="2 3" key="1">
    <citation type="submission" date="2019-11" db="EMBL/GenBank/DDBJ databases">
        <title>Nocardia sp. nov. CT2-14 isolated from soil.</title>
        <authorList>
            <person name="Kanchanasin P."/>
            <person name="Tanasupawat S."/>
            <person name="Yuki M."/>
            <person name="Kudo T."/>
        </authorList>
    </citation>
    <scope>NUCLEOTIDE SEQUENCE [LARGE SCALE GENOMIC DNA]</scope>
    <source>
        <strain evidence="2 3">CT2-14</strain>
    </source>
</reference>
<dbReference type="EMBL" id="WMBB01000019">
    <property type="protein sequence ID" value="MTE17028.1"/>
    <property type="molecule type" value="Genomic_DNA"/>
</dbReference>
<gene>
    <name evidence="2" type="ORF">GLP40_30350</name>
</gene>
<dbReference type="AlphaFoldDB" id="A0A6I3L6P1"/>
<evidence type="ECO:0000313" key="2">
    <source>
        <dbReference type="EMBL" id="MTE17028.1"/>
    </source>
</evidence>
<dbReference type="Proteomes" id="UP000432464">
    <property type="component" value="Unassembled WGS sequence"/>
</dbReference>
<proteinExistence type="predicted"/>
<feature type="region of interest" description="Disordered" evidence="1">
    <location>
        <begin position="51"/>
        <end position="73"/>
    </location>
</feature>
<organism evidence="2 3">
    <name type="scientific">Nocardia aurantiaca</name>
    <dbReference type="NCBI Taxonomy" id="2675850"/>
    <lineage>
        <taxon>Bacteria</taxon>
        <taxon>Bacillati</taxon>
        <taxon>Actinomycetota</taxon>
        <taxon>Actinomycetes</taxon>
        <taxon>Mycobacteriales</taxon>
        <taxon>Nocardiaceae</taxon>
        <taxon>Nocardia</taxon>
    </lineage>
</organism>
<accession>A0A6I3L6P1</accession>
<dbReference type="RefSeq" id="WP_154791453.1">
    <property type="nucleotide sequence ID" value="NZ_WMBB01000019.1"/>
</dbReference>
<sequence length="94" mass="10203">MPSRDIVVAVGDNDWFALSEAAESAGMTVQEYVSWGVRILAIQARPGGIKQDHTVAKPKAPRIRPGTLDGSESDAWTETFSARLSHRADLPDRA</sequence>
<comment type="caution">
    <text evidence="2">The sequence shown here is derived from an EMBL/GenBank/DDBJ whole genome shotgun (WGS) entry which is preliminary data.</text>
</comment>
<evidence type="ECO:0000256" key="1">
    <source>
        <dbReference type="SAM" id="MobiDB-lite"/>
    </source>
</evidence>
<evidence type="ECO:0000313" key="3">
    <source>
        <dbReference type="Proteomes" id="UP000432464"/>
    </source>
</evidence>
<keyword evidence="3" id="KW-1185">Reference proteome</keyword>
<protein>
    <submittedName>
        <fullName evidence="2">Uncharacterized protein</fullName>
    </submittedName>
</protein>